<evidence type="ECO:0000313" key="2">
    <source>
        <dbReference type="Proteomes" id="UP001049176"/>
    </source>
</evidence>
<dbReference type="OrthoDB" id="3257768at2759"/>
<comment type="caution">
    <text evidence="1">The sequence shown here is derived from an EMBL/GenBank/DDBJ whole genome shotgun (WGS) entry which is preliminary data.</text>
</comment>
<dbReference type="Proteomes" id="UP001049176">
    <property type="component" value="Chromosome 9"/>
</dbReference>
<accession>A0A9P7UMM9</accession>
<dbReference type="EMBL" id="CM032189">
    <property type="protein sequence ID" value="KAG7087393.1"/>
    <property type="molecule type" value="Genomic_DNA"/>
</dbReference>
<evidence type="ECO:0000313" key="1">
    <source>
        <dbReference type="EMBL" id="KAG7087393.1"/>
    </source>
</evidence>
<dbReference type="RefSeq" id="XP_043003864.1">
    <property type="nucleotide sequence ID" value="XM_043158515.1"/>
</dbReference>
<keyword evidence="2" id="KW-1185">Reference proteome</keyword>
<sequence length="259" mass="29841">MLDDFANFWNWRKTINLETSLVKKLVKAIPEAVVNARAFTAFTDTLQDDHVKDLLIWQDQVVQWEQGLSNFCPYDMCEETLTLAQVKKELAEEEHQREVTGMNTSISTLSGLVIDRLEIEELQQSIVASMTCKKKLTDFQECSRITRQTSLLQRIQKYRDSLLIHIPALRPLIEAEPPECTSPETMNLFLPSSLNERSHTLIPTELIQLEDRLHFVQVHESLSQLQAQLRSRSVVYKNTSHLQPSQGNVYKNEYAPGQD</sequence>
<dbReference type="GeneID" id="66082439"/>
<dbReference type="AlphaFoldDB" id="A0A9P7UMM9"/>
<dbReference type="KEGG" id="more:E1B28_013364"/>
<gene>
    <name evidence="1" type="ORF">E1B28_013364</name>
</gene>
<reference evidence="1" key="1">
    <citation type="journal article" date="2021" name="Genome Biol. Evol.">
        <title>The assembled and annotated genome of the fairy-ring fungus Marasmius oreades.</title>
        <authorList>
            <person name="Hiltunen M."/>
            <person name="Ament-Velasquez S.L."/>
            <person name="Johannesson H."/>
        </authorList>
    </citation>
    <scope>NUCLEOTIDE SEQUENCE</scope>
    <source>
        <strain evidence="1">03SP1</strain>
    </source>
</reference>
<organism evidence="1 2">
    <name type="scientific">Marasmius oreades</name>
    <name type="common">fairy-ring Marasmius</name>
    <dbReference type="NCBI Taxonomy" id="181124"/>
    <lineage>
        <taxon>Eukaryota</taxon>
        <taxon>Fungi</taxon>
        <taxon>Dikarya</taxon>
        <taxon>Basidiomycota</taxon>
        <taxon>Agaricomycotina</taxon>
        <taxon>Agaricomycetes</taxon>
        <taxon>Agaricomycetidae</taxon>
        <taxon>Agaricales</taxon>
        <taxon>Marasmiineae</taxon>
        <taxon>Marasmiaceae</taxon>
        <taxon>Marasmius</taxon>
    </lineage>
</organism>
<proteinExistence type="predicted"/>
<protein>
    <submittedName>
        <fullName evidence="1">Uncharacterized protein</fullName>
    </submittedName>
</protein>
<name>A0A9P7UMM9_9AGAR</name>